<proteinExistence type="inferred from homology"/>
<keyword evidence="13" id="KW-1185">Reference proteome</keyword>
<evidence type="ECO:0000256" key="3">
    <source>
        <dbReference type="ARBA" id="ARBA00012327"/>
    </source>
</evidence>
<gene>
    <name evidence="8 10" type="primary">bioC</name>
    <name evidence="10" type="ORF">P7V44_12345</name>
    <name evidence="11" type="ORF">Q5E86_05875</name>
</gene>
<evidence type="ECO:0000259" key="9">
    <source>
        <dbReference type="Pfam" id="PF08241"/>
    </source>
</evidence>
<dbReference type="Gene3D" id="3.40.50.150">
    <property type="entry name" value="Vaccinia Virus protein VP39"/>
    <property type="match status" value="1"/>
</dbReference>
<reference evidence="10" key="1">
    <citation type="submission" date="2023-03" db="EMBL/GenBank/DDBJ databases">
        <title>a new species belonging to Providencia genus.</title>
        <authorList>
            <person name="Yang W."/>
            <person name="Hu F."/>
            <person name="Shen S."/>
            <person name="Ding L."/>
            <person name="Yin D."/>
        </authorList>
    </citation>
    <scope>NUCLEOTIDE SEQUENCE</scope>
    <source>
        <strain evidence="10">CRE-3FA-0001</strain>
    </source>
</reference>
<keyword evidence="6 8" id="KW-0949">S-adenosyl-L-methionine</keyword>
<dbReference type="GO" id="GO:0102130">
    <property type="term" value="F:malonyl-CoA methyltransferase activity"/>
    <property type="evidence" value="ECO:0007669"/>
    <property type="project" value="UniProtKB-EC"/>
</dbReference>
<evidence type="ECO:0000256" key="6">
    <source>
        <dbReference type="ARBA" id="ARBA00022691"/>
    </source>
</evidence>
<dbReference type="GO" id="GO:0008757">
    <property type="term" value="F:S-adenosylmethionine-dependent methyltransferase activity"/>
    <property type="evidence" value="ECO:0007669"/>
    <property type="project" value="InterPro"/>
</dbReference>
<dbReference type="SUPFAM" id="SSF53335">
    <property type="entry name" value="S-adenosyl-L-methionine-dependent methyltransferases"/>
    <property type="match status" value="1"/>
</dbReference>
<dbReference type="InterPro" id="IPR013216">
    <property type="entry name" value="Methyltransf_11"/>
</dbReference>
<dbReference type="EMBL" id="JARRYG010000012">
    <property type="protein sequence ID" value="MDG4697023.1"/>
    <property type="molecule type" value="Genomic_DNA"/>
</dbReference>
<dbReference type="CDD" id="cd02440">
    <property type="entry name" value="AdoMet_MTases"/>
    <property type="match status" value="1"/>
</dbReference>
<comment type="similarity">
    <text evidence="8">Belongs to the methyltransferase superfamily.</text>
</comment>
<reference evidence="11" key="2">
    <citation type="submission" date="2023-07" db="EMBL/GenBank/DDBJ databases">
        <authorList>
            <person name="Yang W."/>
            <person name="Chen J."/>
            <person name="Ji P."/>
            <person name="Hu F."/>
        </authorList>
    </citation>
    <scope>NUCLEOTIDE SEQUENCE</scope>
    <source>
        <strain evidence="11">CRE-138-0111</strain>
    </source>
</reference>
<reference evidence="11" key="3">
    <citation type="journal article" date="2024" name="Int. J. Antimicrob. Agents">
        <title>Identification of a novel Providencia species showing multi-drug-resistant in three patients with hospital-acquired infection.</title>
        <authorList>
            <person name="Yang W."/>
            <person name="Chen J."/>
            <person name="Yang F."/>
            <person name="Ji P."/>
            <person name="Shen S."/>
            <person name="Yin D."/>
            <person name="Hu F."/>
        </authorList>
    </citation>
    <scope>NUCLEOTIDE SEQUENCE</scope>
    <source>
        <strain evidence="11">CRE-138-0111</strain>
    </source>
</reference>
<keyword evidence="5 8" id="KW-0808">Transferase</keyword>
<dbReference type="EMBL" id="JAUQTG010000002">
    <property type="protein sequence ID" value="MDO7855904.1"/>
    <property type="molecule type" value="Genomic_DNA"/>
</dbReference>
<evidence type="ECO:0000313" key="11">
    <source>
        <dbReference type="EMBL" id="MDO7855904.1"/>
    </source>
</evidence>
<comment type="function">
    <text evidence="8">Converts the free carboxyl group of a malonyl-thioester to its methyl ester by transfer of a methyl group from S-adenosyl-L-methionine (SAM). It allows to synthesize pimeloyl-ACP via the fatty acid synthetic pathway.</text>
</comment>
<comment type="catalytic activity">
    <reaction evidence="1 8">
        <text>malonyl-[ACP] + S-adenosyl-L-methionine = malonyl-[ACP] methyl ester + S-adenosyl-L-homocysteine</text>
        <dbReference type="Rhea" id="RHEA:17105"/>
        <dbReference type="Rhea" id="RHEA-COMP:9623"/>
        <dbReference type="Rhea" id="RHEA-COMP:9954"/>
        <dbReference type="ChEBI" id="CHEBI:57856"/>
        <dbReference type="ChEBI" id="CHEBI:59789"/>
        <dbReference type="ChEBI" id="CHEBI:78449"/>
        <dbReference type="ChEBI" id="CHEBI:78845"/>
        <dbReference type="EC" id="2.1.1.197"/>
    </reaction>
</comment>
<organism evidence="10 12">
    <name type="scientific">Providencia huashanensis</name>
    <dbReference type="NCBI Taxonomy" id="3037798"/>
    <lineage>
        <taxon>Bacteria</taxon>
        <taxon>Pseudomonadati</taxon>
        <taxon>Pseudomonadota</taxon>
        <taxon>Gammaproteobacteria</taxon>
        <taxon>Enterobacterales</taxon>
        <taxon>Morganellaceae</taxon>
        <taxon>Providencia</taxon>
    </lineage>
</organism>
<accession>A0AA42JVE5</accession>
<evidence type="ECO:0000256" key="1">
    <source>
        <dbReference type="ARBA" id="ARBA00000852"/>
    </source>
</evidence>
<evidence type="ECO:0000256" key="4">
    <source>
        <dbReference type="ARBA" id="ARBA00022603"/>
    </source>
</evidence>
<dbReference type="Pfam" id="PF08241">
    <property type="entry name" value="Methyltransf_11"/>
    <property type="match status" value="1"/>
</dbReference>
<evidence type="ECO:0000313" key="13">
    <source>
        <dbReference type="Proteomes" id="UP001176478"/>
    </source>
</evidence>
<dbReference type="HAMAP" id="MF_00835">
    <property type="entry name" value="BioC"/>
    <property type="match status" value="1"/>
</dbReference>
<comment type="caution">
    <text evidence="10">The sequence shown here is derived from an EMBL/GenBank/DDBJ whole genome shotgun (WGS) entry which is preliminary data.</text>
</comment>
<dbReference type="GO" id="GO:0010340">
    <property type="term" value="F:carboxyl-O-methyltransferase activity"/>
    <property type="evidence" value="ECO:0007669"/>
    <property type="project" value="UniProtKB-UniRule"/>
</dbReference>
<evidence type="ECO:0000256" key="2">
    <source>
        <dbReference type="ARBA" id="ARBA00004746"/>
    </source>
</evidence>
<dbReference type="Proteomes" id="UP001176478">
    <property type="component" value="Unassembled WGS sequence"/>
</dbReference>
<protein>
    <recommendedName>
        <fullName evidence="3 8">Malonyl-[acyl-carrier protein] O-methyltransferase</fullName>
        <shortName evidence="8">Malonyl-ACP O-methyltransferase</shortName>
        <ecNumber evidence="3 8">2.1.1.197</ecNumber>
    </recommendedName>
    <alternativeName>
        <fullName evidence="8">Biotin synthesis protein BioC</fullName>
    </alternativeName>
</protein>
<name>A0AA42JVE5_9GAMM</name>
<dbReference type="AlphaFoldDB" id="A0AA42JVE5"/>
<evidence type="ECO:0000256" key="5">
    <source>
        <dbReference type="ARBA" id="ARBA00022679"/>
    </source>
</evidence>
<dbReference type="PANTHER" id="PTHR43591">
    <property type="entry name" value="METHYLTRANSFERASE"/>
    <property type="match status" value="1"/>
</dbReference>
<dbReference type="EC" id="2.1.1.197" evidence="3 8"/>
<dbReference type="GO" id="GO:0009102">
    <property type="term" value="P:biotin biosynthetic process"/>
    <property type="evidence" value="ECO:0007669"/>
    <property type="project" value="UniProtKB-UniRule"/>
</dbReference>
<feature type="domain" description="Methyltransferase type 11" evidence="9">
    <location>
        <begin position="57"/>
        <end position="148"/>
    </location>
</feature>
<comment type="pathway">
    <text evidence="2 8">Cofactor biosynthesis; biotin biosynthesis.</text>
</comment>
<dbReference type="NCBIfam" id="TIGR02072">
    <property type="entry name" value="BioC"/>
    <property type="match status" value="1"/>
</dbReference>
<keyword evidence="7 8" id="KW-0093">Biotin biosynthesis</keyword>
<dbReference type="InterPro" id="IPR011814">
    <property type="entry name" value="BioC"/>
</dbReference>
<evidence type="ECO:0000256" key="8">
    <source>
        <dbReference type="HAMAP-Rule" id="MF_00835"/>
    </source>
</evidence>
<evidence type="ECO:0000313" key="10">
    <source>
        <dbReference type="EMBL" id="MDG4697023.1"/>
    </source>
</evidence>
<evidence type="ECO:0000256" key="7">
    <source>
        <dbReference type="ARBA" id="ARBA00022756"/>
    </source>
</evidence>
<dbReference type="InterPro" id="IPR029063">
    <property type="entry name" value="SAM-dependent_MTases_sf"/>
</dbReference>
<dbReference type="RefSeq" id="WP_187550586.1">
    <property type="nucleotide sequence ID" value="NZ_JARRYG010000012.1"/>
</dbReference>
<dbReference type="Proteomes" id="UP001156701">
    <property type="component" value="Unassembled WGS sequence"/>
</dbReference>
<dbReference type="GO" id="GO:0032259">
    <property type="term" value="P:methylation"/>
    <property type="evidence" value="ECO:0007669"/>
    <property type="project" value="UniProtKB-KW"/>
</dbReference>
<sequence length="261" mass="28723">MISSLCREKHKIAAAFGRAAKNYDSVASYQQATGEQLLKQLTSELALMPHSAPLRVLDAGCGTGYFSQKLTAQGYQVTALDISVGMLDVAEGKCAADHYICADIETLPLADQSVDVVFSNLALQWCQDITQALSELYRVTKRGGIVVFTTLGEHSLSELSSAWKALDDAPHVNVFLGVQQMRNSCQRWRNQLTIQKDTLYFSGITELLHSLKGIGATHLTAGRKTGLMTRQRLKQLAAVYPITEQGLPLTYYTVFGVLYRD</sequence>
<keyword evidence="4 8" id="KW-0489">Methyltransferase</keyword>
<evidence type="ECO:0000313" key="12">
    <source>
        <dbReference type="Proteomes" id="UP001156701"/>
    </source>
</evidence>